<dbReference type="InterPro" id="IPR003439">
    <property type="entry name" value="ABC_transporter-like_ATP-bd"/>
</dbReference>
<dbReference type="PANTHER" id="PTHR42734">
    <property type="entry name" value="METAL TRANSPORT SYSTEM ATP-BINDING PROTEIN TM_0124-RELATED"/>
    <property type="match status" value="1"/>
</dbReference>
<protein>
    <recommendedName>
        <fullName evidence="7">ABC transporter domain-containing protein</fullName>
    </recommendedName>
</protein>
<dbReference type="SUPFAM" id="SSF52540">
    <property type="entry name" value="P-loop containing nucleoside triphosphate hydrolases"/>
    <property type="match status" value="1"/>
</dbReference>
<evidence type="ECO:0000256" key="6">
    <source>
        <dbReference type="ARBA" id="ARBA00023065"/>
    </source>
</evidence>
<evidence type="ECO:0000313" key="8">
    <source>
        <dbReference type="EMBL" id="GGK21207.1"/>
    </source>
</evidence>
<accession>A0A917V261</accession>
<evidence type="ECO:0000256" key="5">
    <source>
        <dbReference type="ARBA" id="ARBA00022906"/>
    </source>
</evidence>
<reference evidence="8 9" key="1">
    <citation type="journal article" date="2014" name="Int. J. Syst. Evol. Microbiol.">
        <title>Complete genome sequence of Corynebacterium casei LMG S-19264T (=DSM 44701T), isolated from a smear-ripened cheese.</title>
        <authorList>
            <consortium name="US DOE Joint Genome Institute (JGI-PGF)"/>
            <person name="Walter F."/>
            <person name="Albersmeier A."/>
            <person name="Kalinowski J."/>
            <person name="Ruckert C."/>
        </authorList>
    </citation>
    <scope>NUCLEOTIDE SEQUENCE [LARGE SCALE GENOMIC DNA]</scope>
    <source>
        <strain evidence="8 9">CGMCC 1.9161</strain>
    </source>
</reference>
<dbReference type="InterPro" id="IPR003593">
    <property type="entry name" value="AAA+_ATPase"/>
</dbReference>
<evidence type="ECO:0000256" key="2">
    <source>
        <dbReference type="ARBA" id="ARBA00022448"/>
    </source>
</evidence>
<dbReference type="GO" id="GO:0005524">
    <property type="term" value="F:ATP binding"/>
    <property type="evidence" value="ECO:0007669"/>
    <property type="project" value="UniProtKB-KW"/>
</dbReference>
<keyword evidence="5" id="KW-0864">Zinc transport</keyword>
<gene>
    <name evidence="8" type="ORF">GCM10011322_04830</name>
</gene>
<dbReference type="PROSITE" id="PS50893">
    <property type="entry name" value="ABC_TRANSPORTER_2"/>
    <property type="match status" value="1"/>
</dbReference>
<dbReference type="GO" id="GO:0016887">
    <property type="term" value="F:ATP hydrolysis activity"/>
    <property type="evidence" value="ECO:0007669"/>
    <property type="project" value="InterPro"/>
</dbReference>
<dbReference type="EMBL" id="BMMF01000002">
    <property type="protein sequence ID" value="GGK21207.1"/>
    <property type="molecule type" value="Genomic_DNA"/>
</dbReference>
<evidence type="ECO:0000313" key="9">
    <source>
        <dbReference type="Proteomes" id="UP000600449"/>
    </source>
</evidence>
<comment type="similarity">
    <text evidence="1">Belongs to the ABC transporter superfamily.</text>
</comment>
<keyword evidence="5" id="KW-0862">Zinc</keyword>
<dbReference type="PANTHER" id="PTHR42734:SF17">
    <property type="entry name" value="METAL TRANSPORT SYSTEM ATP-BINDING PROTEIN TM_0124-RELATED"/>
    <property type="match status" value="1"/>
</dbReference>
<dbReference type="Gene3D" id="3.40.50.300">
    <property type="entry name" value="P-loop containing nucleotide triphosphate hydrolases"/>
    <property type="match status" value="1"/>
</dbReference>
<keyword evidence="2" id="KW-0813">Transport</keyword>
<keyword evidence="9" id="KW-1185">Reference proteome</keyword>
<dbReference type="GO" id="GO:0006829">
    <property type="term" value="P:zinc ion transport"/>
    <property type="evidence" value="ECO:0007669"/>
    <property type="project" value="UniProtKB-KW"/>
</dbReference>
<comment type="caution">
    <text evidence="8">The sequence shown here is derived from an EMBL/GenBank/DDBJ whole genome shotgun (WGS) entry which is preliminary data.</text>
</comment>
<dbReference type="InterPro" id="IPR050153">
    <property type="entry name" value="Metal_Ion_Import_ABC"/>
</dbReference>
<dbReference type="Pfam" id="PF00005">
    <property type="entry name" value="ABC_tran"/>
    <property type="match status" value="1"/>
</dbReference>
<evidence type="ECO:0000259" key="7">
    <source>
        <dbReference type="PROSITE" id="PS50893"/>
    </source>
</evidence>
<evidence type="ECO:0000256" key="4">
    <source>
        <dbReference type="ARBA" id="ARBA00022840"/>
    </source>
</evidence>
<evidence type="ECO:0000256" key="1">
    <source>
        <dbReference type="ARBA" id="ARBA00005417"/>
    </source>
</evidence>
<dbReference type="Proteomes" id="UP000600449">
    <property type="component" value="Unassembled WGS sequence"/>
</dbReference>
<organism evidence="8 9">
    <name type="scientific">Salinarimonas ramus</name>
    <dbReference type="NCBI Taxonomy" id="690164"/>
    <lineage>
        <taxon>Bacteria</taxon>
        <taxon>Pseudomonadati</taxon>
        <taxon>Pseudomonadota</taxon>
        <taxon>Alphaproteobacteria</taxon>
        <taxon>Hyphomicrobiales</taxon>
        <taxon>Salinarimonadaceae</taxon>
        <taxon>Salinarimonas</taxon>
    </lineage>
</organism>
<keyword evidence="3" id="KW-0547">Nucleotide-binding</keyword>
<keyword evidence="4" id="KW-0067">ATP-binding</keyword>
<dbReference type="SMART" id="SM00382">
    <property type="entry name" value="AAA"/>
    <property type="match status" value="1"/>
</dbReference>
<keyword evidence="6" id="KW-0406">Ion transport</keyword>
<name>A0A917V261_9HYPH</name>
<evidence type="ECO:0000256" key="3">
    <source>
        <dbReference type="ARBA" id="ARBA00022741"/>
    </source>
</evidence>
<dbReference type="InterPro" id="IPR027417">
    <property type="entry name" value="P-loop_NTPase"/>
</dbReference>
<dbReference type="AlphaFoldDB" id="A0A917V261"/>
<dbReference type="RefSeq" id="WP_188909180.1">
    <property type="nucleotide sequence ID" value="NZ_BMMF01000002.1"/>
</dbReference>
<proteinExistence type="inferred from homology"/>
<feature type="domain" description="ABC transporter" evidence="7">
    <location>
        <begin position="2"/>
        <end position="223"/>
    </location>
</feature>
<sequence length="223" mass="24977">MICKIRRLRASVDECAIFDLSAVELPGRCCFIYGPSGIGKSTFLKGLASGNADAECDGVSFRKLIEFGEAIRTIRYVPQHPPRFDFGVQTFLRNILKSNRNVVGCESTLETVVREFDLEPLMRTRMTRLSGGQLQRVHLAAALASNAELLLLDEPTAALDRRNGEILTRLLREYVSDRGGHIVCCTHDTLLGSLCEYDHRFHAIEFPSFLPMPIANEDKVYNV</sequence>